<reference evidence="5 6" key="1">
    <citation type="submission" date="2016-10" db="EMBL/GenBank/DDBJ databases">
        <authorList>
            <person name="de Groot N.N."/>
        </authorList>
    </citation>
    <scope>NUCLEOTIDE SEQUENCE [LARGE SCALE GENOMIC DNA]</scope>
    <source>
        <strain evidence="5 6">SLAS-1</strain>
    </source>
</reference>
<dbReference type="EMBL" id="FNGO01000023">
    <property type="protein sequence ID" value="SDM24622.1"/>
    <property type="molecule type" value="Genomic_DNA"/>
</dbReference>
<evidence type="ECO:0000256" key="1">
    <source>
        <dbReference type="ARBA" id="ARBA00018672"/>
    </source>
</evidence>
<keyword evidence="6" id="KW-1185">Reference proteome</keyword>
<dbReference type="AlphaFoldDB" id="A0A1G9RMZ1"/>
<protein>
    <recommendedName>
        <fullName evidence="1">Stage 0 sporulation protein A homolog</fullName>
    </recommendedName>
</protein>
<dbReference type="STRING" id="321763.SAMN04488692_1233"/>
<dbReference type="PROSITE" id="PS50110">
    <property type="entry name" value="RESPONSE_REGULATORY"/>
    <property type="match status" value="1"/>
</dbReference>
<sequence>MPTIAFTASATKKEKEKAESAGFTDFMTKPVKKDLLIEKLASYLEYTKITREDDEEADDSRQETAAKVEISEKVAQELAEEFLSESKSISQAVVLDELESFIVRLKDFGEKRELKVIMDYANKLEQALDRLDLDEIKEILTAFTDLIESKS</sequence>
<dbReference type="Proteomes" id="UP000199476">
    <property type="component" value="Unassembled WGS sequence"/>
</dbReference>
<dbReference type="GO" id="GO:0000160">
    <property type="term" value="P:phosphorelay signal transduction system"/>
    <property type="evidence" value="ECO:0007669"/>
    <property type="project" value="InterPro"/>
</dbReference>
<dbReference type="SUPFAM" id="SSF52172">
    <property type="entry name" value="CheY-like"/>
    <property type="match status" value="1"/>
</dbReference>
<name>A0A1G9RMZ1_9FIRM</name>
<gene>
    <name evidence="5" type="ORF">SAMN04488692_1233</name>
</gene>
<dbReference type="InterPro" id="IPR011006">
    <property type="entry name" value="CheY-like_superfamily"/>
</dbReference>
<organism evidence="5 6">
    <name type="scientific">Halarsenatibacter silvermanii</name>
    <dbReference type="NCBI Taxonomy" id="321763"/>
    <lineage>
        <taxon>Bacteria</taxon>
        <taxon>Bacillati</taxon>
        <taxon>Bacillota</taxon>
        <taxon>Clostridia</taxon>
        <taxon>Halanaerobiales</taxon>
        <taxon>Halarsenatibacteraceae</taxon>
        <taxon>Halarsenatibacter</taxon>
    </lineage>
</organism>
<evidence type="ECO:0000256" key="2">
    <source>
        <dbReference type="ARBA" id="ARBA00024867"/>
    </source>
</evidence>
<dbReference type="InterPro" id="IPR001789">
    <property type="entry name" value="Sig_transdc_resp-reg_receiver"/>
</dbReference>
<evidence type="ECO:0000313" key="6">
    <source>
        <dbReference type="Proteomes" id="UP000199476"/>
    </source>
</evidence>
<feature type="domain" description="Response regulatory" evidence="4">
    <location>
        <begin position="1"/>
        <end position="44"/>
    </location>
</feature>
<evidence type="ECO:0000313" key="5">
    <source>
        <dbReference type="EMBL" id="SDM24622.1"/>
    </source>
</evidence>
<comment type="caution">
    <text evidence="3">Lacks conserved residue(s) required for the propagation of feature annotation.</text>
</comment>
<accession>A0A1G9RMZ1</accession>
<evidence type="ECO:0000256" key="3">
    <source>
        <dbReference type="PROSITE-ProRule" id="PRU00169"/>
    </source>
</evidence>
<comment type="function">
    <text evidence="2">May play the central regulatory role in sporulation. It may be an element of the effector pathway responsible for the activation of sporulation genes in response to nutritional stress. Spo0A may act in concert with spo0H (a sigma factor) to control the expression of some genes that are critical to the sporulation process.</text>
</comment>
<proteinExistence type="predicted"/>
<dbReference type="Gene3D" id="3.40.50.2300">
    <property type="match status" value="1"/>
</dbReference>
<dbReference type="RefSeq" id="WP_268762252.1">
    <property type="nucleotide sequence ID" value="NZ_FNGO01000023.1"/>
</dbReference>
<evidence type="ECO:0000259" key="4">
    <source>
        <dbReference type="PROSITE" id="PS50110"/>
    </source>
</evidence>